<comment type="caution">
    <text evidence="3">The sequence shown here is derived from an EMBL/GenBank/DDBJ whole genome shotgun (WGS) entry which is preliminary data.</text>
</comment>
<gene>
    <name evidence="3" type="ORF">Scinn_15120</name>
</gene>
<keyword evidence="2" id="KW-0472">Membrane</keyword>
<evidence type="ECO:0000256" key="1">
    <source>
        <dbReference type="SAM" id="MobiDB-lite"/>
    </source>
</evidence>
<feature type="transmembrane region" description="Helical" evidence="2">
    <location>
        <begin position="64"/>
        <end position="85"/>
    </location>
</feature>
<keyword evidence="2" id="KW-0812">Transmembrane</keyword>
<name>A0ABQ3NH54_STRVG</name>
<feature type="transmembrane region" description="Helical" evidence="2">
    <location>
        <begin position="21"/>
        <end position="44"/>
    </location>
</feature>
<feature type="compositionally biased region" description="Basic residues" evidence="1">
    <location>
        <begin position="178"/>
        <end position="187"/>
    </location>
</feature>
<feature type="region of interest" description="Disordered" evidence="1">
    <location>
        <begin position="96"/>
        <end position="187"/>
    </location>
</feature>
<reference evidence="4" key="1">
    <citation type="submission" date="2020-09" db="EMBL/GenBank/DDBJ databases">
        <title>Whole genome shotgun sequence of Streptomyces cinnamonensis NBRC 15873.</title>
        <authorList>
            <person name="Komaki H."/>
            <person name="Tamura T."/>
        </authorList>
    </citation>
    <scope>NUCLEOTIDE SEQUENCE [LARGE SCALE GENOMIC DNA]</scope>
    <source>
        <strain evidence="4">NBRC 15873</strain>
    </source>
</reference>
<keyword evidence="2" id="KW-1133">Transmembrane helix</keyword>
<proteinExistence type="predicted"/>
<evidence type="ECO:0000256" key="2">
    <source>
        <dbReference type="SAM" id="Phobius"/>
    </source>
</evidence>
<evidence type="ECO:0000313" key="3">
    <source>
        <dbReference type="EMBL" id="GHI12049.1"/>
    </source>
</evidence>
<protein>
    <submittedName>
        <fullName evidence="3">Uncharacterized protein</fullName>
    </submittedName>
</protein>
<dbReference type="Proteomes" id="UP000660554">
    <property type="component" value="Unassembled WGS sequence"/>
</dbReference>
<sequence>MTTNTTPQTPTDTVKTAPAPAALLYAIVGGSLLTIVSAFLAWTWTADFPGDLTFYGSPADLQYITLAGAALTLVHALAALGVKGFSWLTPAGSRKPIWFPGPRQHGRHLGSRSSRSPSSSAASSTSNPAPTSPSSLPRPALAAYKLPTTAARVTPAKSKLPKLGRDPRQSPASSPSPLRHHLRHRHR</sequence>
<evidence type="ECO:0000313" key="4">
    <source>
        <dbReference type="Proteomes" id="UP000660554"/>
    </source>
</evidence>
<feature type="compositionally biased region" description="Low complexity" evidence="1">
    <location>
        <begin position="111"/>
        <end position="135"/>
    </location>
</feature>
<keyword evidence="4" id="KW-1185">Reference proteome</keyword>
<dbReference type="EMBL" id="BNDV01000003">
    <property type="protein sequence ID" value="GHI12049.1"/>
    <property type="molecule type" value="Genomic_DNA"/>
</dbReference>
<organism evidence="3 4">
    <name type="scientific">Streptomyces virginiae</name>
    <name type="common">Streptomyces cinnamonensis</name>
    <dbReference type="NCBI Taxonomy" id="1961"/>
    <lineage>
        <taxon>Bacteria</taxon>
        <taxon>Bacillati</taxon>
        <taxon>Actinomycetota</taxon>
        <taxon>Actinomycetes</taxon>
        <taxon>Kitasatosporales</taxon>
        <taxon>Streptomycetaceae</taxon>
        <taxon>Streptomyces</taxon>
    </lineage>
</organism>
<accession>A0ABQ3NH54</accession>